<dbReference type="PANTHER" id="PTHR42760">
    <property type="entry name" value="SHORT-CHAIN DEHYDROGENASES/REDUCTASES FAMILY MEMBER"/>
    <property type="match status" value="1"/>
</dbReference>
<dbReference type="PRINTS" id="PR00080">
    <property type="entry name" value="SDRFAMILY"/>
</dbReference>
<evidence type="ECO:0000256" key="3">
    <source>
        <dbReference type="ARBA" id="ARBA00023002"/>
    </source>
</evidence>
<dbReference type="SUPFAM" id="SSF51735">
    <property type="entry name" value="NAD(P)-binding Rossmann-fold domains"/>
    <property type="match status" value="1"/>
</dbReference>
<reference evidence="4" key="1">
    <citation type="journal article" date="2019" name="Beilstein J. Org. Chem.">
        <title>Nanangenines: drimane sesquiterpenoids as the dominant metabolite cohort of a novel Australian fungus, Aspergillus nanangensis.</title>
        <authorList>
            <person name="Lacey H.J."/>
            <person name="Gilchrist C.L.M."/>
            <person name="Crombie A."/>
            <person name="Kalaitzis J.A."/>
            <person name="Vuong D."/>
            <person name="Rutledge P.J."/>
            <person name="Turner P."/>
            <person name="Pitt J.I."/>
            <person name="Lacey E."/>
            <person name="Chooi Y.H."/>
            <person name="Piggott A.M."/>
        </authorList>
    </citation>
    <scope>NUCLEOTIDE SEQUENCE</scope>
    <source>
        <strain evidence="4">MST-FP2251</strain>
    </source>
</reference>
<keyword evidence="3" id="KW-0560">Oxidoreductase</keyword>
<dbReference type="Pfam" id="PF13561">
    <property type="entry name" value="adh_short_C2"/>
    <property type="match status" value="1"/>
</dbReference>
<dbReference type="GO" id="GO:0044550">
    <property type="term" value="P:secondary metabolite biosynthetic process"/>
    <property type="evidence" value="ECO:0007669"/>
    <property type="project" value="UniProtKB-ARBA"/>
</dbReference>
<dbReference type="InterPro" id="IPR036291">
    <property type="entry name" value="NAD(P)-bd_dom_sf"/>
</dbReference>
<keyword evidence="2" id="KW-0521">NADP</keyword>
<dbReference type="GO" id="GO:0006633">
    <property type="term" value="P:fatty acid biosynthetic process"/>
    <property type="evidence" value="ECO:0007669"/>
    <property type="project" value="TreeGrafter"/>
</dbReference>
<evidence type="ECO:0000256" key="2">
    <source>
        <dbReference type="ARBA" id="ARBA00022857"/>
    </source>
</evidence>
<dbReference type="GO" id="GO:0048038">
    <property type="term" value="F:quinone binding"/>
    <property type="evidence" value="ECO:0007669"/>
    <property type="project" value="TreeGrafter"/>
</dbReference>
<organism evidence="4 5">
    <name type="scientific">Aspergillus nanangensis</name>
    <dbReference type="NCBI Taxonomy" id="2582783"/>
    <lineage>
        <taxon>Eukaryota</taxon>
        <taxon>Fungi</taxon>
        <taxon>Dikarya</taxon>
        <taxon>Ascomycota</taxon>
        <taxon>Pezizomycotina</taxon>
        <taxon>Eurotiomycetes</taxon>
        <taxon>Eurotiomycetidae</taxon>
        <taxon>Eurotiales</taxon>
        <taxon>Aspergillaceae</taxon>
        <taxon>Aspergillus</taxon>
        <taxon>Aspergillus subgen. Circumdati</taxon>
    </lineage>
</organism>
<comment type="caution">
    <text evidence="4">The sequence shown here is derived from an EMBL/GenBank/DDBJ whole genome shotgun (WGS) entry which is preliminary data.</text>
</comment>
<accession>A0AAD4GZZ7</accession>
<dbReference type="InterPro" id="IPR020904">
    <property type="entry name" value="Sc_DH/Rdtase_CS"/>
</dbReference>
<evidence type="ECO:0000256" key="1">
    <source>
        <dbReference type="ARBA" id="ARBA00006484"/>
    </source>
</evidence>
<dbReference type="EMBL" id="VCAU01000001">
    <property type="protein sequence ID" value="KAF9895255.1"/>
    <property type="molecule type" value="Genomic_DNA"/>
</dbReference>
<evidence type="ECO:0000313" key="4">
    <source>
        <dbReference type="EMBL" id="KAF9895255.1"/>
    </source>
</evidence>
<dbReference type="AlphaFoldDB" id="A0AAD4GZZ7"/>
<dbReference type="PROSITE" id="PS00061">
    <property type="entry name" value="ADH_SHORT"/>
    <property type="match status" value="1"/>
</dbReference>
<protein>
    <submittedName>
        <fullName evidence="4">Uncharacterized protein</fullName>
    </submittedName>
</protein>
<evidence type="ECO:0000313" key="5">
    <source>
        <dbReference type="Proteomes" id="UP001194746"/>
    </source>
</evidence>
<keyword evidence="5" id="KW-1185">Reference proteome</keyword>
<dbReference type="Gene3D" id="3.40.50.720">
    <property type="entry name" value="NAD(P)-binding Rossmann-like Domain"/>
    <property type="match status" value="1"/>
</dbReference>
<dbReference type="PRINTS" id="PR00081">
    <property type="entry name" value="GDHRDH"/>
</dbReference>
<dbReference type="Proteomes" id="UP001194746">
    <property type="component" value="Unassembled WGS sequence"/>
</dbReference>
<dbReference type="InterPro" id="IPR002347">
    <property type="entry name" value="SDR_fam"/>
</dbReference>
<dbReference type="CDD" id="cd05233">
    <property type="entry name" value="SDR_c"/>
    <property type="match status" value="1"/>
</dbReference>
<proteinExistence type="inferred from homology"/>
<dbReference type="GO" id="GO:0016616">
    <property type="term" value="F:oxidoreductase activity, acting on the CH-OH group of donors, NAD or NADP as acceptor"/>
    <property type="evidence" value="ECO:0007669"/>
    <property type="project" value="TreeGrafter"/>
</dbReference>
<gene>
    <name evidence="4" type="ORF">FE257_000157</name>
</gene>
<comment type="similarity">
    <text evidence="1">Belongs to the short-chain dehydrogenases/reductases (SDR) family.</text>
</comment>
<dbReference type="PANTHER" id="PTHR42760:SF83">
    <property type="entry name" value="(3R)-3-HYDROXYACYL-COA DEHYDROGENASE"/>
    <property type="match status" value="1"/>
</dbReference>
<name>A0AAD4GZZ7_ASPNN</name>
<dbReference type="FunFam" id="3.40.50.720:FF:000084">
    <property type="entry name" value="Short-chain dehydrogenase reductase"/>
    <property type="match status" value="1"/>
</dbReference>
<reference evidence="4" key="2">
    <citation type="submission" date="2020-02" db="EMBL/GenBank/DDBJ databases">
        <authorList>
            <person name="Gilchrist C.L.M."/>
            <person name="Chooi Y.-H."/>
        </authorList>
    </citation>
    <scope>NUCLEOTIDE SEQUENCE</scope>
    <source>
        <strain evidence="4">MST-FP2251</strain>
    </source>
</reference>
<sequence>MDRQYEDKVILITGAASGIGKATAQKLAAGHATLILCDINQPALDNLQTTLPNPSQHTYYAIDISSSSTCNSLLQSIATSHSKIDYLFNCAGINPTHIPITDTTDAYFTRLVDVNLRGTFNMTRACVPLMAPGSAIVNVSSNCGLRGYPGYSVYCATKFAIVGMTKALAMELGPKGIRVNAVAPGPTDTPTMAANVAGGDATERLKGGIALGRIGEAGEIAETVVFLLSERSSFMNGSVVEVTGGLK</sequence>